<evidence type="ECO:0000259" key="2">
    <source>
        <dbReference type="PROSITE" id="PS00662"/>
    </source>
</evidence>
<dbReference type="Gene3D" id="3.30.450.90">
    <property type="match status" value="1"/>
</dbReference>
<dbReference type="InterPro" id="IPR050921">
    <property type="entry name" value="T4SS_GSP_E_ATPase"/>
</dbReference>
<dbReference type="NCBIfam" id="TIGR02782">
    <property type="entry name" value="TrbB_P"/>
    <property type="match status" value="1"/>
</dbReference>
<dbReference type="Gene3D" id="3.40.50.300">
    <property type="entry name" value="P-loop containing nucleotide triphosphate hydrolases"/>
    <property type="match status" value="1"/>
</dbReference>
<evidence type="ECO:0000313" key="3">
    <source>
        <dbReference type="EMBL" id="QTC92807.1"/>
    </source>
</evidence>
<dbReference type="PANTHER" id="PTHR30486:SF6">
    <property type="entry name" value="TYPE IV PILUS RETRACTATION ATPASE PILT"/>
    <property type="match status" value="1"/>
</dbReference>
<protein>
    <submittedName>
        <fullName evidence="3">P-type conjugative transfer ATPase TrbB</fullName>
    </submittedName>
</protein>
<dbReference type="SUPFAM" id="SSF52540">
    <property type="entry name" value="P-loop containing nucleoside triphosphate hydrolases"/>
    <property type="match status" value="1"/>
</dbReference>
<dbReference type="AlphaFoldDB" id="A0A975C4N0"/>
<dbReference type="PANTHER" id="PTHR30486">
    <property type="entry name" value="TWITCHING MOTILITY PROTEIN PILT"/>
    <property type="match status" value="1"/>
</dbReference>
<dbReference type="InterPro" id="IPR001482">
    <property type="entry name" value="T2SS/T4SS_dom"/>
</dbReference>
<dbReference type="GO" id="GO:0016887">
    <property type="term" value="F:ATP hydrolysis activity"/>
    <property type="evidence" value="ECO:0007669"/>
    <property type="project" value="InterPro"/>
</dbReference>
<dbReference type="InterPro" id="IPR014149">
    <property type="entry name" value="Conjug-transfer_TrbB"/>
</dbReference>
<dbReference type="InterPro" id="IPR027417">
    <property type="entry name" value="P-loop_NTPase"/>
</dbReference>
<name>A0A975C4N0_9CAUL</name>
<dbReference type="KEGG" id="bgoe:IFJ75_08150"/>
<feature type="domain" description="Bacterial type II secretion system protein E" evidence="2">
    <location>
        <begin position="215"/>
        <end position="229"/>
    </location>
</feature>
<dbReference type="Pfam" id="PF00437">
    <property type="entry name" value="T2SSE"/>
    <property type="match status" value="1"/>
</dbReference>
<comment type="similarity">
    <text evidence="1">Belongs to the GSP E family.</text>
</comment>
<evidence type="ECO:0000256" key="1">
    <source>
        <dbReference type="ARBA" id="ARBA00006611"/>
    </source>
</evidence>
<accession>A0A975C4N0</accession>
<dbReference type="GO" id="GO:0005524">
    <property type="term" value="F:ATP binding"/>
    <property type="evidence" value="ECO:0007669"/>
    <property type="project" value="InterPro"/>
</dbReference>
<dbReference type="PROSITE" id="PS00662">
    <property type="entry name" value="T2SP_E"/>
    <property type="match status" value="1"/>
</dbReference>
<dbReference type="RefSeq" id="WP_207932086.1">
    <property type="nucleotide sequence ID" value="NZ_CP062222.1"/>
</dbReference>
<keyword evidence="4" id="KW-1185">Reference proteome</keyword>
<gene>
    <name evidence="3" type="primary">trbB</name>
    <name evidence="3" type="ORF">IFJ75_08150</name>
</gene>
<reference evidence="3" key="1">
    <citation type="submission" date="2020-09" db="EMBL/GenBank/DDBJ databases">
        <title>Brevundimonas sp. LVF2 isolated from a puddle in Goettingen, Germany.</title>
        <authorList>
            <person name="Friedrich I."/>
            <person name="Klassen A."/>
            <person name="Hannes N."/>
            <person name="Schneider D."/>
            <person name="Hertel R."/>
            <person name="Daniel R."/>
        </authorList>
    </citation>
    <scope>NUCLEOTIDE SEQUENCE</scope>
    <source>
        <strain evidence="3">LVF2</strain>
    </source>
</reference>
<dbReference type="EMBL" id="CP062222">
    <property type="protein sequence ID" value="QTC92807.1"/>
    <property type="molecule type" value="Genomic_DNA"/>
</dbReference>
<evidence type="ECO:0000313" key="4">
    <source>
        <dbReference type="Proteomes" id="UP000663918"/>
    </source>
</evidence>
<organism evidence="3 4">
    <name type="scientific">Brevundimonas goettingensis</name>
    <dbReference type="NCBI Taxonomy" id="2774190"/>
    <lineage>
        <taxon>Bacteria</taxon>
        <taxon>Pseudomonadati</taxon>
        <taxon>Pseudomonadota</taxon>
        <taxon>Alphaproteobacteria</taxon>
        <taxon>Caulobacterales</taxon>
        <taxon>Caulobacteraceae</taxon>
        <taxon>Brevundimonas</taxon>
    </lineage>
</organism>
<sequence>MAVHPIVGERKLEALRHALGETVLAALEEPAVVEILANPDGRLVLDRAGDGRCDTGERLSAEARERVIKLVADYVGESVARETPRLSGVLPATGERFQGLLPPLVTAPAFSIRKRPPVIWSLDDYLRDGVLDAAQARALRQAVETRANILISGGTGSGKTTLANAVLAEPGFAGDRVILIEDTPELQCGAWDLLPVLTRRSAPPVGVGDLVRDALRLRPDRIVVGEVRDGAAVLETLKSWNTGHPGGLTTIHANSAQDALSRLEDLMAEVSIRPSRRMMGQAIDLIVHIARRPGGRRVEAVLAVDGVDGAAWRIRRVA</sequence>
<dbReference type="CDD" id="cd01130">
    <property type="entry name" value="VirB11-like_ATPase"/>
    <property type="match status" value="1"/>
</dbReference>
<proteinExistence type="inferred from homology"/>
<dbReference type="GO" id="GO:0005737">
    <property type="term" value="C:cytoplasm"/>
    <property type="evidence" value="ECO:0007669"/>
    <property type="project" value="InterPro"/>
</dbReference>
<dbReference type="Proteomes" id="UP000663918">
    <property type="component" value="Chromosome"/>
</dbReference>